<evidence type="ECO:0000313" key="4">
    <source>
        <dbReference type="Proteomes" id="UP000548476"/>
    </source>
</evidence>
<feature type="transmembrane region" description="Helical" evidence="1">
    <location>
        <begin position="18"/>
        <end position="35"/>
    </location>
</feature>
<reference evidence="3 4" key="1">
    <citation type="submission" date="2020-08" db="EMBL/GenBank/DDBJ databases">
        <title>Genomic Encyclopedia of Type Strains, Phase IV (KMG-IV): sequencing the most valuable type-strain genomes for metagenomic binning, comparative biology and taxonomic classification.</title>
        <authorList>
            <person name="Goeker M."/>
        </authorList>
    </citation>
    <scope>NUCLEOTIDE SEQUENCE [LARGE SCALE GENOMIC DNA]</scope>
    <source>
        <strain evidence="3 4">YIM 65646</strain>
    </source>
</reference>
<evidence type="ECO:0000256" key="1">
    <source>
        <dbReference type="SAM" id="Phobius"/>
    </source>
</evidence>
<evidence type="ECO:0000313" key="3">
    <source>
        <dbReference type="EMBL" id="MBB6032309.1"/>
    </source>
</evidence>
<feature type="domain" description="DUF6879" evidence="2">
    <location>
        <begin position="197"/>
        <end position="311"/>
    </location>
</feature>
<keyword evidence="1" id="KW-0472">Membrane</keyword>
<accession>A0A841FI26</accession>
<protein>
    <recommendedName>
        <fullName evidence="2">DUF6879 domain-containing protein</fullName>
    </recommendedName>
</protein>
<name>A0A841FI26_9ACTN</name>
<evidence type="ECO:0000259" key="2">
    <source>
        <dbReference type="Pfam" id="PF21806"/>
    </source>
</evidence>
<keyword evidence="1" id="KW-0812">Transmembrane</keyword>
<keyword evidence="1" id="KW-1133">Transmembrane helix</keyword>
<dbReference type="InterPro" id="IPR049244">
    <property type="entry name" value="DUF6879"/>
</dbReference>
<dbReference type="AlphaFoldDB" id="A0A841FI26"/>
<sequence length="324" mass="36791">MSSPDPPRKYKSTILRKVLVTGIIGAFGFGLTELILPDGAWSWMASVFLGSVAFVTQFLTDVERRLDSVEYTYKTESTNAQKMIHKEFSQLNEASGLFERMEASALPNEEQLLLIQSMTRVSRAVDPLVYGLILERIMGLRTFVDELIHNRETTYDGEDRDWLLILTENSVQAVNAISLHTVDVGGRHFLLSDLGRRYIAEQAKAVKRGVHIRRIHVLDPHDPDEEILHEICQRQLEVGIDVRVLNPAKHDALIDFVLFDNQVSYETTPASQHTGDTDPVIVNTRLMNKPERLTKRVEDFEALWDDAVPFRRQIAAVRQPGETA</sequence>
<dbReference type="EMBL" id="JACHGT010000001">
    <property type="protein sequence ID" value="MBB6032309.1"/>
    <property type="molecule type" value="Genomic_DNA"/>
</dbReference>
<keyword evidence="4" id="KW-1185">Reference proteome</keyword>
<dbReference type="Pfam" id="PF21806">
    <property type="entry name" value="DUF6879"/>
    <property type="match status" value="1"/>
</dbReference>
<dbReference type="RefSeq" id="WP_184785224.1">
    <property type="nucleotide sequence ID" value="NZ_BONT01000063.1"/>
</dbReference>
<dbReference type="Proteomes" id="UP000548476">
    <property type="component" value="Unassembled WGS sequence"/>
</dbReference>
<organism evidence="3 4">
    <name type="scientific">Phytomonospora endophytica</name>
    <dbReference type="NCBI Taxonomy" id="714109"/>
    <lineage>
        <taxon>Bacteria</taxon>
        <taxon>Bacillati</taxon>
        <taxon>Actinomycetota</taxon>
        <taxon>Actinomycetes</taxon>
        <taxon>Micromonosporales</taxon>
        <taxon>Micromonosporaceae</taxon>
        <taxon>Phytomonospora</taxon>
    </lineage>
</organism>
<proteinExistence type="predicted"/>
<gene>
    <name evidence="3" type="ORF">HNR73_000151</name>
</gene>
<comment type="caution">
    <text evidence="3">The sequence shown here is derived from an EMBL/GenBank/DDBJ whole genome shotgun (WGS) entry which is preliminary data.</text>
</comment>
<feature type="transmembrane region" description="Helical" evidence="1">
    <location>
        <begin position="41"/>
        <end position="59"/>
    </location>
</feature>